<dbReference type="InterPro" id="IPR032675">
    <property type="entry name" value="LRR_dom_sf"/>
</dbReference>
<dbReference type="GO" id="GO:0031146">
    <property type="term" value="P:SCF-dependent proteasomal ubiquitin-dependent protein catabolic process"/>
    <property type="evidence" value="ECO:0007669"/>
    <property type="project" value="TreeGrafter"/>
</dbReference>
<sequence>MPILKTQSLYQICLENIVHNANFWLELKLAQEKNKTATNPFDSLPASLQQDILCTYERIHGLPGGNNFWLELQEKWRLFVTRQISKLTITEYTGKTSLVHIASTCRNLKHLELKNVQEALPYLKAVAPCLNTVLSLDFETMAHVNSASLKYIRSHCPNLKSLTKSQFKFASLLPTIAVAQGAIVKFIGDRAIKKGEERGWKRINSGLVPVTALKDPAPKKVLGLKSCFLNDKAVNQLKHISSLMELDLRDTEVTAIGICQVLKCNPQLRSLQHPEVGRALYKMHSAKTWLVRVEASLLSASAASYRLREIELELSTKDHCNMLSVVTSVCPRIERVRVEVDMRVSPYALMPLSKLEWLCELDIQCVAGSNRKPWDDQPSTGTVLETITLFEGSIVPILESRGKHIQIVLLEGVAAVSMKIIQEHCPHLISLGLYYNSYAQNSFSIPDNVTSSKPFPSLRRLLFGSNSGHDDFPAPYLEWLLSNSNLVELSLSASPLFTNELFTRVFANSSAFPQLRRLELDYCNVTAEVITEFLNSCGRKSLKELSICGPFVREQASPALCFIICEKLDVQVEAYFYSFVKMKKRMVRYKQDLNFISSKPDVGSPRHTLESRNRANRLPSYLDVKKQWGGECKC</sequence>
<organism evidence="1">
    <name type="scientific">Timema cristinae</name>
    <name type="common">Walking stick</name>
    <dbReference type="NCBI Taxonomy" id="61476"/>
    <lineage>
        <taxon>Eukaryota</taxon>
        <taxon>Metazoa</taxon>
        <taxon>Ecdysozoa</taxon>
        <taxon>Arthropoda</taxon>
        <taxon>Hexapoda</taxon>
        <taxon>Insecta</taxon>
        <taxon>Pterygota</taxon>
        <taxon>Neoptera</taxon>
        <taxon>Polyneoptera</taxon>
        <taxon>Phasmatodea</taxon>
        <taxon>Timematodea</taxon>
        <taxon>Timematoidea</taxon>
        <taxon>Timematidae</taxon>
        <taxon>Timema</taxon>
    </lineage>
</organism>
<accession>A0A7R9GZG6</accession>
<dbReference type="SUPFAM" id="SSF52047">
    <property type="entry name" value="RNI-like"/>
    <property type="match status" value="1"/>
</dbReference>
<reference evidence="1" key="1">
    <citation type="submission" date="2020-11" db="EMBL/GenBank/DDBJ databases">
        <authorList>
            <person name="Tran Van P."/>
        </authorList>
    </citation>
    <scope>NUCLEOTIDE SEQUENCE</scope>
</reference>
<proteinExistence type="predicted"/>
<protein>
    <submittedName>
        <fullName evidence="1">Uncharacterized protein</fullName>
    </submittedName>
</protein>
<dbReference type="Gene3D" id="3.80.10.10">
    <property type="entry name" value="Ribonuclease Inhibitor"/>
    <property type="match status" value="1"/>
</dbReference>
<gene>
    <name evidence="1" type="ORF">TCEB3V08_LOCUS6327</name>
</gene>
<name>A0A7R9GZG6_TIMCR</name>
<dbReference type="GO" id="GO:0019005">
    <property type="term" value="C:SCF ubiquitin ligase complex"/>
    <property type="evidence" value="ECO:0007669"/>
    <property type="project" value="TreeGrafter"/>
</dbReference>
<dbReference type="EMBL" id="OC318466">
    <property type="protein sequence ID" value="CAD7402122.1"/>
    <property type="molecule type" value="Genomic_DNA"/>
</dbReference>
<dbReference type="AlphaFoldDB" id="A0A7R9GZG6"/>
<dbReference type="PANTHER" id="PTHR13318">
    <property type="entry name" value="PARTNER OF PAIRED, ISOFORM B-RELATED"/>
    <property type="match status" value="1"/>
</dbReference>
<dbReference type="PANTHER" id="PTHR13318:SF95">
    <property type="entry name" value="F-BOX PROTEIN YLR352W"/>
    <property type="match status" value="1"/>
</dbReference>
<evidence type="ECO:0000313" key="1">
    <source>
        <dbReference type="EMBL" id="CAD7402122.1"/>
    </source>
</evidence>